<sequence length="322" mass="33729">MHKTWMVAGLLALASPALAGSLTLQPTEMTEWKAVYGQVEAKDTVPARARIGGVITELSVTEGDVVKAGQKIAVVRDDKIDFQLAAYDAQLKALETQLANAQSELARGTALVGKGITTQQQLDQLKTSVDVLGSQIVALTAQRSVSVEQQKEGDVLAPANGRVLQVPVTKGAVIMGGEPVATIGGGGFFLRLAIPERHASALKQGASIHISSGGTQETGKLVKIYPEITNGRVAADVEVAKLNSDFVNARVLVEIPVATRKALLVPQASVITRSGIDFVSVEENGKAVERAVILGEKMEDSNPPMVEVLTGLAAGDSVVTPK</sequence>
<dbReference type="Proteomes" id="UP001549047">
    <property type="component" value="Unassembled WGS sequence"/>
</dbReference>
<keyword evidence="3" id="KW-0732">Signal</keyword>
<dbReference type="RefSeq" id="WP_354555437.1">
    <property type="nucleotide sequence ID" value="NZ_JBEPMB010000001.1"/>
</dbReference>
<evidence type="ECO:0000313" key="6">
    <source>
        <dbReference type="Proteomes" id="UP001549047"/>
    </source>
</evidence>
<feature type="coiled-coil region" evidence="2">
    <location>
        <begin position="84"/>
        <end position="111"/>
    </location>
</feature>
<dbReference type="EMBL" id="JBEPMB010000001">
    <property type="protein sequence ID" value="MET3612910.1"/>
    <property type="molecule type" value="Genomic_DNA"/>
</dbReference>
<protein>
    <submittedName>
        <fullName evidence="5">RND family efflux transporter MFP subunit</fullName>
    </submittedName>
</protein>
<feature type="signal peptide" evidence="3">
    <location>
        <begin position="1"/>
        <end position="19"/>
    </location>
</feature>
<accession>A0ABV2IWP5</accession>
<dbReference type="Gene3D" id="2.40.50.100">
    <property type="match status" value="1"/>
</dbReference>
<gene>
    <name evidence="5" type="ORF">ABID16_001215</name>
</gene>
<reference evidence="5 6" key="1">
    <citation type="submission" date="2024-06" db="EMBL/GenBank/DDBJ databases">
        <title>Genomic Encyclopedia of Type Strains, Phase IV (KMG-IV): sequencing the most valuable type-strain genomes for metagenomic binning, comparative biology and taxonomic classification.</title>
        <authorList>
            <person name="Goeker M."/>
        </authorList>
    </citation>
    <scope>NUCLEOTIDE SEQUENCE [LARGE SCALE GENOMIC DNA]</scope>
    <source>
        <strain evidence="5 6">DSM 29780</strain>
    </source>
</reference>
<evidence type="ECO:0000256" key="1">
    <source>
        <dbReference type="ARBA" id="ARBA00009477"/>
    </source>
</evidence>
<dbReference type="InterPro" id="IPR006143">
    <property type="entry name" value="RND_pump_MFP"/>
</dbReference>
<dbReference type="Pfam" id="PF25917">
    <property type="entry name" value="BSH_RND"/>
    <property type="match status" value="1"/>
</dbReference>
<name>A0ABV2IWP5_9HYPH</name>
<dbReference type="PANTHER" id="PTHR30469:SF15">
    <property type="entry name" value="HLYD FAMILY OF SECRETION PROTEINS"/>
    <property type="match status" value="1"/>
</dbReference>
<dbReference type="InterPro" id="IPR058625">
    <property type="entry name" value="MdtA-like_BSH"/>
</dbReference>
<evidence type="ECO:0000256" key="3">
    <source>
        <dbReference type="SAM" id="SignalP"/>
    </source>
</evidence>
<comment type="similarity">
    <text evidence="1">Belongs to the membrane fusion protein (MFP) (TC 8.A.1) family.</text>
</comment>
<dbReference type="SUPFAM" id="SSF111369">
    <property type="entry name" value="HlyD-like secretion proteins"/>
    <property type="match status" value="1"/>
</dbReference>
<feature type="chain" id="PRO_5045886109" evidence="3">
    <location>
        <begin position="20"/>
        <end position="322"/>
    </location>
</feature>
<evidence type="ECO:0000256" key="2">
    <source>
        <dbReference type="SAM" id="Coils"/>
    </source>
</evidence>
<comment type="caution">
    <text evidence="5">The sequence shown here is derived from an EMBL/GenBank/DDBJ whole genome shotgun (WGS) entry which is preliminary data.</text>
</comment>
<evidence type="ECO:0000259" key="4">
    <source>
        <dbReference type="Pfam" id="PF25917"/>
    </source>
</evidence>
<dbReference type="PANTHER" id="PTHR30469">
    <property type="entry name" value="MULTIDRUG RESISTANCE PROTEIN MDTA"/>
    <property type="match status" value="1"/>
</dbReference>
<organism evidence="5 6">
    <name type="scientific">Rhizobium aquaticum</name>
    <dbReference type="NCBI Taxonomy" id="1549636"/>
    <lineage>
        <taxon>Bacteria</taxon>
        <taxon>Pseudomonadati</taxon>
        <taxon>Pseudomonadota</taxon>
        <taxon>Alphaproteobacteria</taxon>
        <taxon>Hyphomicrobiales</taxon>
        <taxon>Rhizobiaceae</taxon>
        <taxon>Rhizobium/Agrobacterium group</taxon>
        <taxon>Rhizobium</taxon>
    </lineage>
</organism>
<dbReference type="NCBIfam" id="TIGR01730">
    <property type="entry name" value="RND_mfp"/>
    <property type="match status" value="1"/>
</dbReference>
<dbReference type="Gene3D" id="2.40.420.20">
    <property type="match status" value="1"/>
</dbReference>
<keyword evidence="6" id="KW-1185">Reference proteome</keyword>
<proteinExistence type="inferred from homology"/>
<keyword evidence="2" id="KW-0175">Coiled coil</keyword>
<evidence type="ECO:0000313" key="5">
    <source>
        <dbReference type="EMBL" id="MET3612910.1"/>
    </source>
</evidence>
<feature type="domain" description="Multidrug resistance protein MdtA-like barrel-sandwich hybrid" evidence="4">
    <location>
        <begin position="44"/>
        <end position="180"/>
    </location>
</feature>
<dbReference type="Gene3D" id="1.10.287.470">
    <property type="entry name" value="Helix hairpin bin"/>
    <property type="match status" value="1"/>
</dbReference>